<dbReference type="RefSeq" id="XP_075108373.1">
    <property type="nucleotide sequence ID" value="XM_075252272.1"/>
</dbReference>
<sequence length="555" mass="61502">MRKMQSSVDTEKPISSGSKSGSNSADLLVGQRVHFAGDTRRIGTVKYVGGVEGYEGKWVGVDWDNGDGKHDGSHNGVRYFEAQGPKTASFVRHHNLSSGIPLLKALEIRYHGESTKEEEDEMYVLSATNKRVSIQLLGKDKIQNKLSRFEELTSASLAYFGVSSAGPQGHINTTIPRLKELDLTGNLLSDWREIAAICKELPALITLNLSYDIMSHNISGMPLLNHIKVLVLNHTGISWKQVEMLKDSLPLAEELHLMGNKLREIAPLSSDIVHGFDYLRLLNLENNFIVAWDEILKLSQLKRLEQLFLNNNCIGRIWYPDHNSSSETPNGHELLGESFRPFQNLRCLLVGGNKIEDLASIDSLNFFPNLLDIRLSENPIADPGKGGVPRFVLIARLAKVETLNGSQVSPRERKDSEIRYVRLVMSKSHDNAEEIKKLHPRFAELKSFHGIEDQKAASGATGPQKMASGLISITLKCVAASIGEKAPLTKKLPATTTVGKLKILCESFFKIKSIKPKLFLREEGSPFPTLLDDDMASLIDFGVGNESTILVDEDC</sequence>
<keyword evidence="1" id="KW-1185">Reference proteome</keyword>
<protein>
    <submittedName>
        <fullName evidence="2">Tubulin-folding cofactor E</fullName>
    </submittedName>
</protein>
<proteinExistence type="predicted"/>
<gene>
    <name evidence="2" type="primary">LOC107779388</name>
</gene>
<organism evidence="1 2">
    <name type="scientific">Nicotiana tabacum</name>
    <name type="common">Common tobacco</name>
    <dbReference type="NCBI Taxonomy" id="4097"/>
    <lineage>
        <taxon>Eukaryota</taxon>
        <taxon>Viridiplantae</taxon>
        <taxon>Streptophyta</taxon>
        <taxon>Embryophyta</taxon>
        <taxon>Tracheophyta</taxon>
        <taxon>Spermatophyta</taxon>
        <taxon>Magnoliopsida</taxon>
        <taxon>eudicotyledons</taxon>
        <taxon>Gunneridae</taxon>
        <taxon>Pentapetalae</taxon>
        <taxon>asterids</taxon>
        <taxon>lamiids</taxon>
        <taxon>Solanales</taxon>
        <taxon>Solanaceae</taxon>
        <taxon>Nicotianoideae</taxon>
        <taxon>Nicotianeae</taxon>
        <taxon>Nicotiana</taxon>
    </lineage>
</organism>
<dbReference type="Proteomes" id="UP000790787">
    <property type="component" value="Chromosome 4"/>
</dbReference>
<reference evidence="2" key="2">
    <citation type="submission" date="2025-08" db="UniProtKB">
        <authorList>
            <consortium name="RefSeq"/>
        </authorList>
    </citation>
    <scope>IDENTIFICATION</scope>
    <source>
        <tissue evidence="2">Leaf</tissue>
    </source>
</reference>
<reference evidence="1" key="1">
    <citation type="journal article" date="2014" name="Nat. Commun.">
        <title>The tobacco genome sequence and its comparison with those of tomato and potato.</title>
        <authorList>
            <person name="Sierro N."/>
            <person name="Battey J.N."/>
            <person name="Ouadi S."/>
            <person name="Bakaher N."/>
            <person name="Bovet L."/>
            <person name="Willig A."/>
            <person name="Goepfert S."/>
            <person name="Peitsch M.C."/>
            <person name="Ivanov N.V."/>
        </authorList>
    </citation>
    <scope>NUCLEOTIDE SEQUENCE [LARGE SCALE GENOMIC DNA]</scope>
</reference>
<name>A0AC58UFW4_TOBAC</name>
<evidence type="ECO:0000313" key="1">
    <source>
        <dbReference type="Proteomes" id="UP000790787"/>
    </source>
</evidence>
<evidence type="ECO:0000313" key="2">
    <source>
        <dbReference type="RefSeq" id="XP_075108373.1"/>
    </source>
</evidence>
<accession>A0AC58UFW4</accession>